<feature type="region of interest" description="Disordered" evidence="1">
    <location>
        <begin position="1"/>
        <end position="23"/>
    </location>
</feature>
<proteinExistence type="predicted"/>
<keyword evidence="2" id="KW-1185">Reference proteome</keyword>
<dbReference type="Proteomes" id="UP000095280">
    <property type="component" value="Unplaced"/>
</dbReference>
<feature type="region of interest" description="Disordered" evidence="1">
    <location>
        <begin position="129"/>
        <end position="151"/>
    </location>
</feature>
<dbReference type="AlphaFoldDB" id="A0A1I8FD27"/>
<feature type="compositionally biased region" description="Low complexity" evidence="1">
    <location>
        <begin position="7"/>
        <end position="21"/>
    </location>
</feature>
<organism evidence="2 3">
    <name type="scientific">Macrostomum lignano</name>
    <dbReference type="NCBI Taxonomy" id="282301"/>
    <lineage>
        <taxon>Eukaryota</taxon>
        <taxon>Metazoa</taxon>
        <taxon>Spiralia</taxon>
        <taxon>Lophotrochozoa</taxon>
        <taxon>Platyhelminthes</taxon>
        <taxon>Rhabditophora</taxon>
        <taxon>Macrostomorpha</taxon>
        <taxon>Macrostomida</taxon>
        <taxon>Macrostomidae</taxon>
        <taxon>Macrostomum</taxon>
    </lineage>
</organism>
<accession>A0A1I8FD27</accession>
<evidence type="ECO:0000313" key="2">
    <source>
        <dbReference type="Proteomes" id="UP000095280"/>
    </source>
</evidence>
<protein>
    <submittedName>
        <fullName evidence="3">ANK_REP_REGION domain-containing protein</fullName>
    </submittedName>
</protein>
<sequence length="391" mass="42399">ILSTVLASMSATPTASSRSPTLNTTSPIRSLMVLTAATASVPSMLFEPGQDSNRRPTNQRIHFVKICLAFLAAPLPPFGPEGLLNRFANFLSPIGCILALYMTQKPLRSCRHCISVDHSTAEDALAARIDTPTKSSETSSSSNSNSSSADMRSHQSNLSAVCSILTCLCGPSLFASLPVADPHYSLSIAFATDLRFGLRCWGPQKDWPLLCTSDEAELARIIIDHVTRLLVSRMNRIMNSLSRTSDASCHSRTQLIAAALLTDPTLLTIQSLLDRGQHGDELLLGVAHANACGWTAVMLLLLLLLLEHAVSGILMTMLSHRCGLSGGGRRLLLMLLSVVNCLPPEWSSRWRCCLLLRSDNGRLVTAECHSLRGMIPGKLSYLMTWSHVIVL</sequence>
<feature type="compositionally biased region" description="Low complexity" evidence="1">
    <location>
        <begin position="135"/>
        <end position="148"/>
    </location>
</feature>
<evidence type="ECO:0000313" key="3">
    <source>
        <dbReference type="WBParaSite" id="maker-unitig_29123-snap-gene-0.2-mRNA-1"/>
    </source>
</evidence>
<dbReference type="WBParaSite" id="maker-unitig_29123-snap-gene-0.2-mRNA-1">
    <property type="protein sequence ID" value="maker-unitig_29123-snap-gene-0.2-mRNA-1"/>
    <property type="gene ID" value="maker-unitig_29123-snap-gene-0.2"/>
</dbReference>
<reference evidence="3" key="1">
    <citation type="submission" date="2016-11" db="UniProtKB">
        <authorList>
            <consortium name="WormBaseParasite"/>
        </authorList>
    </citation>
    <scope>IDENTIFICATION</scope>
</reference>
<name>A0A1I8FD27_9PLAT</name>
<evidence type="ECO:0000256" key="1">
    <source>
        <dbReference type="SAM" id="MobiDB-lite"/>
    </source>
</evidence>